<accession>A0ABP7EIR5</accession>
<protein>
    <recommendedName>
        <fullName evidence="3">SpoVT-AbrB domain-containing protein</fullName>
    </recommendedName>
</protein>
<evidence type="ECO:0000313" key="1">
    <source>
        <dbReference type="EMBL" id="GAA3718550.1"/>
    </source>
</evidence>
<gene>
    <name evidence="1" type="ORF">GCM10022204_43260</name>
</gene>
<dbReference type="EMBL" id="BAAAYX010000026">
    <property type="protein sequence ID" value="GAA3718550.1"/>
    <property type="molecule type" value="Genomic_DNA"/>
</dbReference>
<organism evidence="1 2">
    <name type="scientific">Microlunatus aurantiacus</name>
    <dbReference type="NCBI Taxonomy" id="446786"/>
    <lineage>
        <taxon>Bacteria</taxon>
        <taxon>Bacillati</taxon>
        <taxon>Actinomycetota</taxon>
        <taxon>Actinomycetes</taxon>
        <taxon>Propionibacteriales</taxon>
        <taxon>Propionibacteriaceae</taxon>
        <taxon>Microlunatus</taxon>
    </lineage>
</organism>
<dbReference type="Proteomes" id="UP001500051">
    <property type="component" value="Unassembled WGS sequence"/>
</dbReference>
<evidence type="ECO:0000313" key="2">
    <source>
        <dbReference type="Proteomes" id="UP001500051"/>
    </source>
</evidence>
<proteinExistence type="predicted"/>
<sequence length="112" mass="12465">MVTLRASNKNKRSQKIYLTKVTVNVTSFDESGQLDIPQTIVDSANLQPGFIVTSPNTYNQSFDIPAVDRAAIRIAIDLSYELLLEVSRDDEGIRDLAKQVATDRLSVPIITR</sequence>
<evidence type="ECO:0008006" key="3">
    <source>
        <dbReference type="Google" id="ProtNLM"/>
    </source>
</evidence>
<keyword evidence="2" id="KW-1185">Reference proteome</keyword>
<comment type="caution">
    <text evidence="1">The sequence shown here is derived from an EMBL/GenBank/DDBJ whole genome shotgun (WGS) entry which is preliminary data.</text>
</comment>
<reference evidence="2" key="1">
    <citation type="journal article" date="2019" name="Int. J. Syst. Evol. Microbiol.">
        <title>The Global Catalogue of Microorganisms (GCM) 10K type strain sequencing project: providing services to taxonomists for standard genome sequencing and annotation.</title>
        <authorList>
            <consortium name="The Broad Institute Genomics Platform"/>
            <consortium name="The Broad Institute Genome Sequencing Center for Infectious Disease"/>
            <person name="Wu L."/>
            <person name="Ma J."/>
        </authorList>
    </citation>
    <scope>NUCLEOTIDE SEQUENCE [LARGE SCALE GENOMIC DNA]</scope>
    <source>
        <strain evidence="2">JCM 16548</strain>
    </source>
</reference>
<name>A0ABP7EIR5_9ACTN</name>